<organism evidence="6 7">
    <name type="scientific">Nocardiopsis changdeensis</name>
    <dbReference type="NCBI Taxonomy" id="2831969"/>
    <lineage>
        <taxon>Bacteria</taxon>
        <taxon>Bacillati</taxon>
        <taxon>Actinomycetota</taxon>
        <taxon>Actinomycetes</taxon>
        <taxon>Streptosporangiales</taxon>
        <taxon>Nocardiopsidaceae</taxon>
        <taxon>Nocardiopsis</taxon>
    </lineage>
</organism>
<accession>A0ABX8BES5</accession>
<dbReference type="InterPro" id="IPR011990">
    <property type="entry name" value="TPR-like_helical_dom_sf"/>
</dbReference>
<keyword evidence="3" id="KW-0802">TPR repeat</keyword>
<sequence length="1014" mass="109750">MPDPLYDGDPARIGPYTLRARLGGGGMGRVFLGTSPGGYPVAVKVVRPELAEDAGFRRRFAAEVAAARKVGGLYTASVVDAATDADPPWMATAYIPGPSLDRAVHERGPLPPEAVAALGAGLAEGLAAVHAQGVVHRDLKPGNVLLAEDGPRLIDFGIARALDSTSHTHSSAVLGTAAFMSPEQARAREVGPASDVFSLGCVLAFAATGASPFGDGPVHAVVFRIVYEEPDLSALPGPLAALPGPLAALVADCLAKDPAARPGLDRVLSALAPRAPDAGPRAAGGWPDGDLTEAITRHRTRLVTVARTRADPDGSAEDALLSLIALPEDRARMFVLLGSAPGPDISTEAAAALAGFPADEPSRAEEALWDLAAAHLLTERPGGRWSMDPAFADRARTLALRPGPDTGGGEGDARERALDRLLDFYTTRAYAADAHVRATDGGAPNEVFADREAALAWLGAERENMAAAVRTAHDTGRASTTVDLSGALGAYLYVQERFEEAVTVYTLAREAARRADDGHGEAWACNSLGMTLGEVRRFDEVVDACTRARDLYRQFDDTYNEGRACLRLGSALREMRRFEEAVDACARACDLCRRSGDTEGEAVAWNNLGKALRGVLRFDEAVDAQTRARDLFQQLNATFNEAVAWNDLGLALYDAHRFDEAVGAHTRARDLYRWIGDTVGEADGWDFLGSALRMVRRFGEAVEAHTRARDLCERLGDTRGEARAWNNLGNVLQDTFAAGEAVDAHTRARDLYQGLGNTQGEALAWNNLGSSLREARRFKESIDAHTRARDLYRQVGDEAGEALAWTNLGSSLDEMYRFKEAIDAHTQARELSERLGDGQGEILAWNRLGLALREARRFDEALDAHTRARELSERLGDTKQEADARNNLGNVLFSMRRLPEAADAYTGARDLYQRLGHTHGEALAWNNLGLVLRRSDRLDEAEDAYTRARDLSRRSGDIHSEAQAWEGLGDTWRATRRRDEARHAYAQAVRGYQATGDARRLRGLKLFLFLRGPR</sequence>
<dbReference type="Pfam" id="PF13424">
    <property type="entry name" value="TPR_12"/>
    <property type="match status" value="5"/>
</dbReference>
<gene>
    <name evidence="6" type="ORF">KGD84_18665</name>
</gene>
<reference evidence="6 7" key="1">
    <citation type="submission" date="2021-05" db="EMBL/GenBank/DDBJ databases">
        <title>Direct Submission.</title>
        <authorList>
            <person name="Li K."/>
            <person name="Gao J."/>
        </authorList>
    </citation>
    <scope>NUCLEOTIDE SEQUENCE [LARGE SCALE GENOMIC DNA]</scope>
    <source>
        <strain evidence="6 7">Mg02</strain>
    </source>
</reference>
<dbReference type="PROSITE" id="PS50011">
    <property type="entry name" value="PROTEIN_KINASE_DOM"/>
    <property type="match status" value="1"/>
</dbReference>
<name>A0ABX8BES5_9ACTN</name>
<feature type="repeat" description="TPR" evidence="3">
    <location>
        <begin position="922"/>
        <end position="955"/>
    </location>
</feature>
<dbReference type="PROSITE" id="PS00108">
    <property type="entry name" value="PROTEIN_KINASE_ST"/>
    <property type="match status" value="1"/>
</dbReference>
<evidence type="ECO:0000259" key="5">
    <source>
        <dbReference type="PROSITE" id="PS50011"/>
    </source>
</evidence>
<dbReference type="InterPro" id="IPR000719">
    <property type="entry name" value="Prot_kinase_dom"/>
</dbReference>
<dbReference type="Gene3D" id="1.25.40.10">
    <property type="entry name" value="Tetratricopeptide repeat domain"/>
    <property type="match status" value="3"/>
</dbReference>
<dbReference type="GO" id="GO:0004674">
    <property type="term" value="F:protein serine/threonine kinase activity"/>
    <property type="evidence" value="ECO:0007669"/>
    <property type="project" value="UniProtKB-KW"/>
</dbReference>
<dbReference type="SUPFAM" id="SSF48452">
    <property type="entry name" value="TPR-like"/>
    <property type="match status" value="3"/>
</dbReference>
<evidence type="ECO:0000256" key="1">
    <source>
        <dbReference type="ARBA" id="ARBA00022741"/>
    </source>
</evidence>
<dbReference type="InterPro" id="IPR017441">
    <property type="entry name" value="Protein_kinase_ATP_BS"/>
</dbReference>
<dbReference type="CDD" id="cd14014">
    <property type="entry name" value="STKc_PknB_like"/>
    <property type="match status" value="1"/>
</dbReference>
<dbReference type="Gene3D" id="1.10.510.10">
    <property type="entry name" value="Transferase(Phosphotransferase) domain 1"/>
    <property type="match status" value="1"/>
</dbReference>
<keyword evidence="7" id="KW-1185">Reference proteome</keyword>
<dbReference type="Pfam" id="PF00069">
    <property type="entry name" value="Pkinase"/>
    <property type="match status" value="1"/>
</dbReference>
<protein>
    <submittedName>
        <fullName evidence="6">Serine/threonine protein kinase</fullName>
    </submittedName>
</protein>
<dbReference type="SUPFAM" id="SSF56112">
    <property type="entry name" value="Protein kinase-like (PK-like)"/>
    <property type="match status" value="1"/>
</dbReference>
<dbReference type="InterPro" id="IPR011009">
    <property type="entry name" value="Kinase-like_dom_sf"/>
</dbReference>
<dbReference type="PANTHER" id="PTHR10098">
    <property type="entry name" value="RAPSYN-RELATED"/>
    <property type="match status" value="1"/>
</dbReference>
<feature type="domain" description="Protein kinase" evidence="5">
    <location>
        <begin position="16"/>
        <end position="275"/>
    </location>
</feature>
<feature type="repeat" description="TPR" evidence="3">
    <location>
        <begin position="842"/>
        <end position="875"/>
    </location>
</feature>
<dbReference type="PROSITE" id="PS00107">
    <property type="entry name" value="PROTEIN_KINASE_ATP"/>
    <property type="match status" value="1"/>
</dbReference>
<keyword evidence="6" id="KW-0723">Serine/threonine-protein kinase</keyword>
<dbReference type="EMBL" id="CP074133">
    <property type="protein sequence ID" value="QUX20532.1"/>
    <property type="molecule type" value="Genomic_DNA"/>
</dbReference>
<proteinExistence type="predicted"/>
<dbReference type="Gene3D" id="3.30.200.20">
    <property type="entry name" value="Phosphorylase Kinase, domain 1"/>
    <property type="match status" value="1"/>
</dbReference>
<evidence type="ECO:0000313" key="7">
    <source>
        <dbReference type="Proteomes" id="UP000676079"/>
    </source>
</evidence>
<keyword evidence="6" id="KW-0808">Transferase</keyword>
<evidence type="ECO:0000313" key="6">
    <source>
        <dbReference type="EMBL" id="QUX20532.1"/>
    </source>
</evidence>
<evidence type="ECO:0000256" key="2">
    <source>
        <dbReference type="ARBA" id="ARBA00022840"/>
    </source>
</evidence>
<keyword evidence="1 4" id="KW-0547">Nucleotide-binding</keyword>
<dbReference type="InterPro" id="IPR019734">
    <property type="entry name" value="TPR_rpt"/>
</dbReference>
<evidence type="ECO:0000256" key="4">
    <source>
        <dbReference type="PROSITE-ProRule" id="PRU10141"/>
    </source>
</evidence>
<dbReference type="RefSeq" id="WP_220561728.1">
    <property type="nucleotide sequence ID" value="NZ_CP074133.1"/>
</dbReference>
<dbReference type="Proteomes" id="UP000676079">
    <property type="component" value="Chromosome"/>
</dbReference>
<dbReference type="InterPro" id="IPR008271">
    <property type="entry name" value="Ser/Thr_kinase_AS"/>
</dbReference>
<dbReference type="SMART" id="SM00220">
    <property type="entry name" value="S_TKc"/>
    <property type="match status" value="1"/>
</dbReference>
<feature type="binding site" evidence="4">
    <location>
        <position position="44"/>
    </location>
    <ligand>
        <name>ATP</name>
        <dbReference type="ChEBI" id="CHEBI:30616"/>
    </ligand>
</feature>
<dbReference type="PROSITE" id="PS50005">
    <property type="entry name" value="TPR"/>
    <property type="match status" value="2"/>
</dbReference>
<dbReference type="PANTHER" id="PTHR10098:SF106">
    <property type="entry name" value="TETRATRICOPEPTIDE REPEAT PROTEIN 28-LIKE PROTEIN"/>
    <property type="match status" value="1"/>
</dbReference>
<evidence type="ECO:0000256" key="3">
    <source>
        <dbReference type="PROSITE-ProRule" id="PRU00339"/>
    </source>
</evidence>
<keyword evidence="6" id="KW-0418">Kinase</keyword>
<keyword evidence="2 4" id="KW-0067">ATP-binding</keyword>
<dbReference type="SMART" id="SM00028">
    <property type="entry name" value="TPR"/>
    <property type="match status" value="13"/>
</dbReference>